<dbReference type="AlphaFoldDB" id="A0A8T0I602"/>
<feature type="chain" id="PRO_5035768287" evidence="1">
    <location>
        <begin position="28"/>
        <end position="56"/>
    </location>
</feature>
<proteinExistence type="predicted"/>
<gene>
    <name evidence="2" type="ORF">KC19_5G206800</name>
</gene>
<name>A0A8T0I602_CERPU</name>
<evidence type="ECO:0000313" key="2">
    <source>
        <dbReference type="EMBL" id="KAG0578121.1"/>
    </source>
</evidence>
<dbReference type="EMBL" id="CM026425">
    <property type="protein sequence ID" value="KAG0578121.1"/>
    <property type="molecule type" value="Genomic_DNA"/>
</dbReference>
<evidence type="ECO:0000256" key="1">
    <source>
        <dbReference type="SAM" id="SignalP"/>
    </source>
</evidence>
<dbReference type="Proteomes" id="UP000822688">
    <property type="component" value="Chromosome 5"/>
</dbReference>
<sequence>MKPRLYRRHSIILFTLLLGPTVYTSMAKSAKTPTEHSASAYTVGIDLSTLNEAAAL</sequence>
<keyword evidence="1" id="KW-0732">Signal</keyword>
<reference evidence="2" key="1">
    <citation type="submission" date="2020-06" db="EMBL/GenBank/DDBJ databases">
        <title>WGS assembly of Ceratodon purpureus strain R40.</title>
        <authorList>
            <person name="Carey S.B."/>
            <person name="Jenkins J."/>
            <person name="Shu S."/>
            <person name="Lovell J.T."/>
            <person name="Sreedasyam A."/>
            <person name="Maumus F."/>
            <person name="Tiley G.P."/>
            <person name="Fernandez-Pozo N."/>
            <person name="Barry K."/>
            <person name="Chen C."/>
            <person name="Wang M."/>
            <person name="Lipzen A."/>
            <person name="Daum C."/>
            <person name="Saski C.A."/>
            <person name="Payton A.C."/>
            <person name="Mcbreen J.C."/>
            <person name="Conrad R.E."/>
            <person name="Kollar L.M."/>
            <person name="Olsson S."/>
            <person name="Huttunen S."/>
            <person name="Landis J.B."/>
            <person name="Wickett N.J."/>
            <person name="Johnson M.G."/>
            <person name="Rensing S.A."/>
            <person name="Grimwood J."/>
            <person name="Schmutz J."/>
            <person name="Mcdaniel S.F."/>
        </authorList>
    </citation>
    <scope>NUCLEOTIDE SEQUENCE</scope>
    <source>
        <strain evidence="2">R40</strain>
    </source>
</reference>
<feature type="signal peptide" evidence="1">
    <location>
        <begin position="1"/>
        <end position="27"/>
    </location>
</feature>
<accession>A0A8T0I602</accession>
<keyword evidence="3" id="KW-1185">Reference proteome</keyword>
<comment type="caution">
    <text evidence="2">The sequence shown here is derived from an EMBL/GenBank/DDBJ whole genome shotgun (WGS) entry which is preliminary data.</text>
</comment>
<organism evidence="2 3">
    <name type="scientific">Ceratodon purpureus</name>
    <name type="common">Fire moss</name>
    <name type="synonym">Dicranum purpureum</name>
    <dbReference type="NCBI Taxonomy" id="3225"/>
    <lineage>
        <taxon>Eukaryota</taxon>
        <taxon>Viridiplantae</taxon>
        <taxon>Streptophyta</taxon>
        <taxon>Embryophyta</taxon>
        <taxon>Bryophyta</taxon>
        <taxon>Bryophytina</taxon>
        <taxon>Bryopsida</taxon>
        <taxon>Dicranidae</taxon>
        <taxon>Pseudoditrichales</taxon>
        <taxon>Ditrichaceae</taxon>
        <taxon>Ceratodon</taxon>
    </lineage>
</organism>
<protein>
    <submittedName>
        <fullName evidence="2">Uncharacterized protein</fullName>
    </submittedName>
</protein>
<evidence type="ECO:0000313" key="3">
    <source>
        <dbReference type="Proteomes" id="UP000822688"/>
    </source>
</evidence>